<dbReference type="CDD" id="cd05120">
    <property type="entry name" value="APH_ChoK_like"/>
    <property type="match status" value="1"/>
</dbReference>
<sequence>MQRTCHRLLRSSSEARLPRSPQMSLRLLRRTLSSRATTVGFSPSRSTRKLRSFIHSSYSYYSHTAMSPQPVQYGIVEGVECLYGYQQGGFHPVHINDRLHQRYRIVHKLGYGGFSTVWLAVDEKTAKYVAIKVGAAYADDKESDILSRISQSSTSSCSTGQDKPSLLPVVLDRFQVCGPNGTHTCLVTLPARASLRDVKDPPGPCLFQLDVARSLAGQLAIAVSLVHAAGYAHGDLHLGNLLLQMPSSLNALSIEQLYERYGQPRREPIVRLDSGAAATTESPEAPSYAVIPLWSGLRCNDLTLDDAKIMLIDFGVAFRPSDKSRFESNSPLVLRPPEPIFEPTTPLTYSADIWSLGCLFFELLAHRTLIDGYYLVYQDMVTSQQVELQGLMPPEWWAKWEARPKWYDEAGRTIHPPCDFWPWDRRFEEWVQRPRQIHEMGTIPQDELDALLDLLKWMLAWRPSERPDIKEVLESKMEPIGRHLQTIQQHAQEFQSAFPLIDRFPPSFAPADGPQMAKFIAPFMSYYYTTKVFVKRQPHQDELGLDMYGNPVIYPYIADRLRNEAAVLQFIAKHTTIPVPALLDLWEDNGLVYLKTALVRDGIELRHVDEALLSTATESVTAQLESDIFPQLRRLRRNFMGSPDLKLPVIPPRRLWDWKEKRVWPSMMKDTDDYVFCHTDLDRQNILVDPNTFKIVSILDWETAGFFPQEWDLPFWTANGPQERRQMSVQAKRREMALFEFPGTSPDSALV</sequence>
<proteinExistence type="predicted"/>
<dbReference type="PROSITE" id="PS50011">
    <property type="entry name" value="PROTEIN_KINASE_DOM"/>
    <property type="match status" value="1"/>
</dbReference>
<keyword evidence="9" id="KW-1185">Reference proteome</keyword>
<evidence type="ECO:0000256" key="6">
    <source>
        <dbReference type="PROSITE-ProRule" id="PRU10141"/>
    </source>
</evidence>
<dbReference type="PANTHER" id="PTHR45646">
    <property type="entry name" value="SERINE/THREONINE-PROTEIN KINASE DOA-RELATED"/>
    <property type="match status" value="1"/>
</dbReference>
<reference evidence="8 9" key="1">
    <citation type="journal article" date="2015" name="BMC Genomics">
        <title>Insights from the genome of Ophiocordyceps polyrhachis-furcata to pathogenicity and host specificity in insect fungi.</title>
        <authorList>
            <person name="Wichadakul D."/>
            <person name="Kobmoo N."/>
            <person name="Ingsriswang S."/>
            <person name="Tangphatsornruang S."/>
            <person name="Chantasingh D."/>
            <person name="Luangsa-ard J.J."/>
            <person name="Eurwilaichitr L."/>
        </authorList>
    </citation>
    <scope>NUCLEOTIDE SEQUENCE [LARGE SCALE GENOMIC DNA]</scope>
    <source>
        <strain evidence="8 9">BCC 54312</strain>
    </source>
</reference>
<dbReference type="Pfam" id="PF00069">
    <property type="entry name" value="Pkinase"/>
    <property type="match status" value="1"/>
</dbReference>
<dbReference type="OrthoDB" id="2906425at2759"/>
<dbReference type="InterPro" id="IPR011009">
    <property type="entry name" value="Kinase-like_dom_sf"/>
</dbReference>
<name>A0A367KZ05_9HYPO</name>
<dbReference type="Gene3D" id="3.90.1200.10">
    <property type="match status" value="1"/>
</dbReference>
<dbReference type="InterPro" id="IPR000719">
    <property type="entry name" value="Prot_kinase_dom"/>
</dbReference>
<keyword evidence="5 6" id="KW-0067">ATP-binding</keyword>
<feature type="domain" description="Protein kinase" evidence="7">
    <location>
        <begin position="103"/>
        <end position="480"/>
    </location>
</feature>
<evidence type="ECO:0000256" key="2">
    <source>
        <dbReference type="ARBA" id="ARBA00022679"/>
    </source>
</evidence>
<dbReference type="SMART" id="SM00220">
    <property type="entry name" value="S_TKc"/>
    <property type="match status" value="1"/>
</dbReference>
<organism evidence="8 9">
    <name type="scientific">Ophiocordyceps polyrhachis-furcata BCC 54312</name>
    <dbReference type="NCBI Taxonomy" id="1330021"/>
    <lineage>
        <taxon>Eukaryota</taxon>
        <taxon>Fungi</taxon>
        <taxon>Dikarya</taxon>
        <taxon>Ascomycota</taxon>
        <taxon>Pezizomycotina</taxon>
        <taxon>Sordariomycetes</taxon>
        <taxon>Hypocreomycetidae</taxon>
        <taxon>Hypocreales</taxon>
        <taxon>Ophiocordycipitaceae</taxon>
        <taxon>Ophiocordyceps</taxon>
    </lineage>
</organism>
<gene>
    <name evidence="8" type="ORF">L249_1365</name>
</gene>
<dbReference type="InterPro" id="IPR002575">
    <property type="entry name" value="Aminoglycoside_PTrfase"/>
</dbReference>
<protein>
    <recommendedName>
        <fullName evidence="7">Protein kinase domain-containing protein</fullName>
    </recommendedName>
</protein>
<keyword evidence="3 6" id="KW-0547">Nucleotide-binding</keyword>
<comment type="caution">
    <text evidence="8">The sequence shown here is derived from an EMBL/GenBank/DDBJ whole genome shotgun (WGS) entry which is preliminary data.</text>
</comment>
<accession>A0A367KZ05</accession>
<dbReference type="GO" id="GO:0005524">
    <property type="term" value="F:ATP binding"/>
    <property type="evidence" value="ECO:0007669"/>
    <property type="project" value="UniProtKB-UniRule"/>
</dbReference>
<evidence type="ECO:0000256" key="3">
    <source>
        <dbReference type="ARBA" id="ARBA00022741"/>
    </source>
</evidence>
<feature type="binding site" evidence="6">
    <location>
        <position position="132"/>
    </location>
    <ligand>
        <name>ATP</name>
        <dbReference type="ChEBI" id="CHEBI:30616"/>
    </ligand>
</feature>
<dbReference type="GO" id="GO:0043484">
    <property type="term" value="P:regulation of RNA splicing"/>
    <property type="evidence" value="ECO:0007669"/>
    <property type="project" value="TreeGrafter"/>
</dbReference>
<dbReference type="InterPro" id="IPR051175">
    <property type="entry name" value="CLK_kinases"/>
</dbReference>
<evidence type="ECO:0000256" key="4">
    <source>
        <dbReference type="ARBA" id="ARBA00022777"/>
    </source>
</evidence>
<dbReference type="Gene3D" id="3.30.200.20">
    <property type="entry name" value="Phosphorylase Kinase, domain 1"/>
    <property type="match status" value="1"/>
</dbReference>
<keyword evidence="1" id="KW-0723">Serine/threonine-protein kinase</keyword>
<dbReference type="EMBL" id="LKCN02000031">
    <property type="protein sequence ID" value="RCI07397.1"/>
    <property type="molecule type" value="Genomic_DNA"/>
</dbReference>
<dbReference type="GO" id="GO:0005634">
    <property type="term" value="C:nucleus"/>
    <property type="evidence" value="ECO:0007669"/>
    <property type="project" value="TreeGrafter"/>
</dbReference>
<dbReference type="SUPFAM" id="SSF56112">
    <property type="entry name" value="Protein kinase-like (PK-like)"/>
    <property type="match status" value="2"/>
</dbReference>
<evidence type="ECO:0000256" key="1">
    <source>
        <dbReference type="ARBA" id="ARBA00022527"/>
    </source>
</evidence>
<dbReference type="Proteomes" id="UP000253664">
    <property type="component" value="Unassembled WGS sequence"/>
</dbReference>
<dbReference type="STRING" id="1330021.A0A367KZ05"/>
<dbReference type="Gene3D" id="1.10.510.10">
    <property type="entry name" value="Transferase(Phosphotransferase) domain 1"/>
    <property type="match status" value="1"/>
</dbReference>
<dbReference type="PANTHER" id="PTHR45646:SF11">
    <property type="entry name" value="SERINE_THREONINE-PROTEIN KINASE DOA"/>
    <property type="match status" value="1"/>
</dbReference>
<dbReference type="AlphaFoldDB" id="A0A367KZ05"/>
<evidence type="ECO:0000256" key="5">
    <source>
        <dbReference type="ARBA" id="ARBA00022840"/>
    </source>
</evidence>
<evidence type="ECO:0000259" key="7">
    <source>
        <dbReference type="PROSITE" id="PS50011"/>
    </source>
</evidence>
<dbReference type="GO" id="GO:0004674">
    <property type="term" value="F:protein serine/threonine kinase activity"/>
    <property type="evidence" value="ECO:0007669"/>
    <property type="project" value="UniProtKB-KW"/>
</dbReference>
<dbReference type="PROSITE" id="PS00107">
    <property type="entry name" value="PROTEIN_KINASE_ATP"/>
    <property type="match status" value="1"/>
</dbReference>
<dbReference type="InterPro" id="IPR017441">
    <property type="entry name" value="Protein_kinase_ATP_BS"/>
</dbReference>
<keyword evidence="2" id="KW-0808">Transferase</keyword>
<keyword evidence="4" id="KW-0418">Kinase</keyword>
<evidence type="ECO:0000313" key="9">
    <source>
        <dbReference type="Proteomes" id="UP000253664"/>
    </source>
</evidence>
<evidence type="ECO:0000313" key="8">
    <source>
        <dbReference type="EMBL" id="RCI07397.1"/>
    </source>
</evidence>
<dbReference type="Pfam" id="PF01636">
    <property type="entry name" value="APH"/>
    <property type="match status" value="1"/>
</dbReference>